<comment type="caution">
    <text evidence="2">The sequence shown here is derived from an EMBL/GenBank/DDBJ whole genome shotgun (WGS) entry which is preliminary data.</text>
</comment>
<evidence type="ECO:0008006" key="4">
    <source>
        <dbReference type="Google" id="ProtNLM"/>
    </source>
</evidence>
<dbReference type="EMBL" id="SOAG01000018">
    <property type="protein sequence ID" value="TDS56894.1"/>
    <property type="molecule type" value="Genomic_DNA"/>
</dbReference>
<accession>A0A4R7ESX1</accession>
<keyword evidence="1" id="KW-1133">Transmembrane helix</keyword>
<gene>
    <name evidence="2" type="ORF">C8P70_11843</name>
</gene>
<feature type="transmembrane region" description="Helical" evidence="1">
    <location>
        <begin position="265"/>
        <end position="282"/>
    </location>
</feature>
<keyword evidence="3" id="KW-1185">Reference proteome</keyword>
<organism evidence="2 3">
    <name type="scientific">Myroides indicus</name>
    <dbReference type="NCBI Taxonomy" id="1323422"/>
    <lineage>
        <taxon>Bacteria</taxon>
        <taxon>Pseudomonadati</taxon>
        <taxon>Bacteroidota</taxon>
        <taxon>Flavobacteriia</taxon>
        <taxon>Flavobacteriales</taxon>
        <taxon>Flavobacteriaceae</taxon>
        <taxon>Myroides</taxon>
    </lineage>
</organism>
<keyword evidence="1" id="KW-0472">Membrane</keyword>
<dbReference type="RefSeq" id="WP_133712938.1">
    <property type="nucleotide sequence ID" value="NZ_SOAG01000018.1"/>
</dbReference>
<dbReference type="AlphaFoldDB" id="A0A4R7ESX1"/>
<protein>
    <recommendedName>
        <fullName evidence="4">DUF4350 domain-containing protein</fullName>
    </recommendedName>
</protein>
<dbReference type="Proteomes" id="UP000295215">
    <property type="component" value="Unassembled WGS sequence"/>
</dbReference>
<keyword evidence="1" id="KW-0812">Transmembrane</keyword>
<evidence type="ECO:0000256" key="1">
    <source>
        <dbReference type="SAM" id="Phobius"/>
    </source>
</evidence>
<evidence type="ECO:0000313" key="2">
    <source>
        <dbReference type="EMBL" id="TDS56894.1"/>
    </source>
</evidence>
<sequence length="395" mass="46021">MKKYIFFLLLIVGCIYFIESNRTPPFNWRSQTYNTTDTNPFGTYLLNQEIDSLVKSDSIIRFTENIYEWLNNKMYDTTGNVNLLSIRGSYYFDYSSSSELTRFLKKGNTAIIIQQYFYFALLDTLGIQQGYLYDSDDSNQTVELTNPKLSAQNFSLKGYNNNYFIIPDSMRNSIEVLSFKKTEDEEKLPILIKIPLGKGHLYLGTEPVAFTNYNLLHSNNHLYAEGILSYLPNQKTYFPVDVLDGQSVESQSILRFVLQNKALRWAWYMFIITLLTFTLFTAKRKQRVIPIITPLKNTTVDFTKTVSNLYIQNKNYKDIAQKSIIYTLEKIRRLYGIETSTMDKHFIDKVHLKTGQPIQDIEDFIAYTQKIRNSNHIVTESDLIALNKLIEKITP</sequence>
<proteinExistence type="predicted"/>
<dbReference type="OrthoDB" id="1111222at2"/>
<reference evidence="2 3" key="1">
    <citation type="submission" date="2019-03" db="EMBL/GenBank/DDBJ databases">
        <title>Genomic Encyclopedia of Archaeal and Bacterial Type Strains, Phase II (KMG-II): from individual species to whole genera.</title>
        <authorList>
            <person name="Goeker M."/>
        </authorList>
    </citation>
    <scope>NUCLEOTIDE SEQUENCE [LARGE SCALE GENOMIC DNA]</scope>
    <source>
        <strain evidence="2 3">DSM 28213</strain>
    </source>
</reference>
<evidence type="ECO:0000313" key="3">
    <source>
        <dbReference type="Proteomes" id="UP000295215"/>
    </source>
</evidence>
<name>A0A4R7ESX1_9FLAO</name>